<dbReference type="GO" id="GO:0006351">
    <property type="term" value="P:DNA-templated transcription"/>
    <property type="evidence" value="ECO:0007669"/>
    <property type="project" value="InterPro"/>
</dbReference>
<feature type="domain" description="Major facilitator superfamily (MFS) profile" evidence="9">
    <location>
        <begin position="22"/>
        <end position="524"/>
    </location>
</feature>
<keyword evidence="8" id="KW-0812">Transmembrane</keyword>
<dbReference type="InterPro" id="IPR011701">
    <property type="entry name" value="MFS"/>
</dbReference>
<keyword evidence="8" id="KW-1133">Transmembrane helix</keyword>
<dbReference type="EMBL" id="DF933813">
    <property type="protein sequence ID" value="GAM35134.1"/>
    <property type="molecule type" value="Genomic_DNA"/>
</dbReference>
<feature type="region of interest" description="Disordered" evidence="7">
    <location>
        <begin position="1070"/>
        <end position="1114"/>
    </location>
</feature>
<reference evidence="11" key="1">
    <citation type="journal article" date="2015" name="Genome Announc.">
        <title>Draft genome sequence of Talaromyces cellulolyticus strain Y-94, a source of lignocellulosic biomass-degrading enzymes.</title>
        <authorList>
            <person name="Fujii T."/>
            <person name="Koike H."/>
            <person name="Sawayama S."/>
            <person name="Yano S."/>
            <person name="Inoue H."/>
        </authorList>
    </citation>
    <scope>NUCLEOTIDE SEQUENCE [LARGE SCALE GENOMIC DNA]</scope>
    <source>
        <strain evidence="11">Y-94</strain>
    </source>
</reference>
<protein>
    <submittedName>
        <fullName evidence="10">MFS transporter</fullName>
    </submittedName>
</protein>
<dbReference type="GO" id="GO:0003677">
    <property type="term" value="F:DNA binding"/>
    <property type="evidence" value="ECO:0007669"/>
    <property type="project" value="UniProtKB-KW"/>
</dbReference>
<keyword evidence="11" id="KW-1185">Reference proteome</keyword>
<dbReference type="SMART" id="SM00906">
    <property type="entry name" value="Fungal_trans"/>
    <property type="match status" value="1"/>
</dbReference>
<feature type="transmembrane region" description="Helical" evidence="8">
    <location>
        <begin position="424"/>
        <end position="448"/>
    </location>
</feature>
<feature type="transmembrane region" description="Helical" evidence="8">
    <location>
        <begin position="388"/>
        <end position="412"/>
    </location>
</feature>
<feature type="region of interest" description="Disordered" evidence="7">
    <location>
        <begin position="547"/>
        <end position="566"/>
    </location>
</feature>
<dbReference type="SUPFAM" id="SSF103473">
    <property type="entry name" value="MFS general substrate transporter"/>
    <property type="match status" value="1"/>
</dbReference>
<feature type="transmembrane region" description="Helical" evidence="8">
    <location>
        <begin position="149"/>
        <end position="167"/>
    </location>
</feature>
<sequence>MSTLRGSSQEPKSWPLWWRINMLISLSFFVMMGQCLSASIPPLIGMLVEDLRVSSTKASQLTSWAVLGVGFGNLWAIPTVAHFGARFTLIVGLFIFSACFFWQAASPSYKSLLAARIIGGLGGGVVESMGPMIVVDLFPREYIGRAMSIYTWSLGAGTVFGPLISGYMAQGTNSWRYPYYLFGGVSILNLVAIVAMFPEPNMNILMRGTSRGVAEIVETGRDKAETLSHIEKSEGRGRGVSVSTAEIWYTRSFYSRIYHNHPPPNWLILFFTPWRVLLTPAVLLTVILFGIAISSTMATSIVVSVVLSEPPTLWDSATIGLFNIAVLMGLIVGVPFGGLLADRAVIRYARKTGNRKIEIPLLIASATALISPVGVILAGVGLERGWHWALIGLFWAMLNFVLTSACTIMISYSTVTYPQHAIDIGVMVNTIKNVLSGGLSFVTVNWWFESRARQECMLIDSKRGKYIRKNIRHSPTQRAWSSTITTDGQATSHASQPLTATFSIDDILRVSDNSFSSFAAGEHNVTTTSAYSERKVVDGNSNAEILPAQEPSEIAAEENPEQQKDKEGSEMLYLRLCESYLSPPRPSSTTPPGSHRVVYMGESYTFSYLVQKINAPSNIPSPVPTTPFQPPKRKHPQPKLQWSVPASVGDKARNMGYDPQLDLGEVDFLNSVGAFSVPERKISDQLVKTFSDYVFPIFPVFDSADFLLQYDTGRLSLLSLNAVYLLAVTLCSDDLIAQAGFSNRFMARRTFHKRVKALYHLDYETDKIAIITSLFIISFCWNGLMDEKDMWHWLGAAIGLAQAQGMHRSTHGTDLSLKEQRLWKRIWWSIYMRDRHSAAALGRPLRIRDEDCDVEMLQEEDFEGTESPNPAIFSTPHRVHILSSIHLAKLSVVFGQIILVKFTVQRSIMTESEKAELTKKLETWQRELPQELTSQHCANQTAESHFCANIIDILYSHHLILLHRPNCTDTNSEAFSAKSPAFSAASSVTRGIENLMMSDTLRQAQLHIIPSIFAALAIQVLVIRNTKHDIQKRLAENHARQCMLSLSEMQKSWPVCSWVLKLFEQLLSQKQGPETTSSSGSTITGAGESGSPVQVKNGGRGCNPTLGGTNAEQTGSGLYQNDADAGTCDLRGVGRRQDEEDSSNIDLMQSFANNRSFALDNTFSAGDYGFDLNDNTEFLSYLLAQAPPT</sequence>
<evidence type="ECO:0000256" key="8">
    <source>
        <dbReference type="SAM" id="Phobius"/>
    </source>
</evidence>
<evidence type="ECO:0000256" key="4">
    <source>
        <dbReference type="ARBA" id="ARBA00023125"/>
    </source>
</evidence>
<dbReference type="CDD" id="cd12148">
    <property type="entry name" value="fungal_TF_MHR"/>
    <property type="match status" value="1"/>
</dbReference>
<comment type="caution">
    <text evidence="10">The sequence shown here is derived from an EMBL/GenBank/DDBJ whole genome shotgun (WGS) entry which is preliminary data.</text>
</comment>
<feature type="transmembrane region" description="Helical" evidence="8">
    <location>
        <begin position="361"/>
        <end position="382"/>
    </location>
</feature>
<evidence type="ECO:0000313" key="10">
    <source>
        <dbReference type="EMBL" id="GAM35134.1"/>
    </source>
</evidence>
<keyword evidence="4" id="KW-0238">DNA-binding</keyword>
<dbReference type="GO" id="GO:0008270">
    <property type="term" value="F:zinc ion binding"/>
    <property type="evidence" value="ECO:0007669"/>
    <property type="project" value="InterPro"/>
</dbReference>
<evidence type="ECO:0000256" key="3">
    <source>
        <dbReference type="ARBA" id="ARBA00023015"/>
    </source>
</evidence>
<dbReference type="Proteomes" id="UP000053095">
    <property type="component" value="Unassembled WGS sequence"/>
</dbReference>
<dbReference type="InterPro" id="IPR020846">
    <property type="entry name" value="MFS_dom"/>
</dbReference>
<dbReference type="PANTHER" id="PTHR47171">
    <property type="entry name" value="FARA-RELATED"/>
    <property type="match status" value="1"/>
</dbReference>
<evidence type="ECO:0000313" key="11">
    <source>
        <dbReference type="Proteomes" id="UP000053095"/>
    </source>
</evidence>
<evidence type="ECO:0000259" key="9">
    <source>
        <dbReference type="PROSITE" id="PS50850"/>
    </source>
</evidence>
<evidence type="ECO:0000256" key="7">
    <source>
        <dbReference type="SAM" id="MobiDB-lite"/>
    </source>
</evidence>
<feature type="region of interest" description="Disordered" evidence="7">
    <location>
        <begin position="620"/>
        <end position="641"/>
    </location>
</feature>
<dbReference type="InterPro" id="IPR036259">
    <property type="entry name" value="MFS_trans_sf"/>
</dbReference>
<feature type="transmembrane region" description="Helical" evidence="8">
    <location>
        <begin position="87"/>
        <end position="105"/>
    </location>
</feature>
<gene>
    <name evidence="10" type="ORF">TCE0_017f03214</name>
</gene>
<dbReference type="InterPro" id="IPR007219">
    <property type="entry name" value="XnlR_reg_dom"/>
</dbReference>
<dbReference type="Pfam" id="PF07690">
    <property type="entry name" value="MFS_1"/>
    <property type="match status" value="1"/>
</dbReference>
<dbReference type="GO" id="GO:0022857">
    <property type="term" value="F:transmembrane transporter activity"/>
    <property type="evidence" value="ECO:0007669"/>
    <property type="project" value="InterPro"/>
</dbReference>
<keyword evidence="8" id="KW-0472">Membrane</keyword>
<keyword evidence="5" id="KW-0804">Transcription</keyword>
<evidence type="ECO:0000256" key="2">
    <source>
        <dbReference type="ARBA" id="ARBA00022833"/>
    </source>
</evidence>
<keyword evidence="6" id="KW-0539">Nucleus</keyword>
<feature type="transmembrane region" description="Helical" evidence="8">
    <location>
        <begin position="61"/>
        <end position="80"/>
    </location>
</feature>
<feature type="compositionally biased region" description="Low complexity" evidence="7">
    <location>
        <begin position="1075"/>
        <end position="1091"/>
    </location>
</feature>
<dbReference type="GO" id="GO:0016020">
    <property type="term" value="C:membrane"/>
    <property type="evidence" value="ECO:0007669"/>
    <property type="project" value="UniProtKB-SubCell"/>
</dbReference>
<feature type="transmembrane region" description="Helical" evidence="8">
    <location>
        <begin position="319"/>
        <end position="341"/>
    </location>
</feature>
<dbReference type="AlphaFoldDB" id="A0A6V8H1Y2"/>
<dbReference type="InterPro" id="IPR052073">
    <property type="entry name" value="Amide_Lactam_Regulators"/>
</dbReference>
<feature type="compositionally biased region" description="Pro residues" evidence="7">
    <location>
        <begin position="620"/>
        <end position="630"/>
    </location>
</feature>
<feature type="transmembrane region" description="Helical" evidence="8">
    <location>
        <begin position="281"/>
        <end position="307"/>
    </location>
</feature>
<comment type="subcellular location">
    <subcellularLocation>
        <location evidence="1">Membrane</location>
        <topology evidence="1">Multi-pass membrane protein</topology>
    </subcellularLocation>
</comment>
<keyword evidence="2" id="KW-0862">Zinc</keyword>
<feature type="transmembrane region" description="Helical" evidence="8">
    <location>
        <begin position="117"/>
        <end position="137"/>
    </location>
</feature>
<dbReference type="PANTHER" id="PTHR47171:SF1">
    <property type="entry name" value="ZN(II)2CYS6 TRANSCRIPTION FACTOR (EUROFUNG)"/>
    <property type="match status" value="1"/>
</dbReference>
<organism evidence="10 11">
    <name type="scientific">Talaromyces pinophilus</name>
    <name type="common">Penicillium pinophilum</name>
    <dbReference type="NCBI Taxonomy" id="128442"/>
    <lineage>
        <taxon>Eukaryota</taxon>
        <taxon>Fungi</taxon>
        <taxon>Dikarya</taxon>
        <taxon>Ascomycota</taxon>
        <taxon>Pezizomycotina</taxon>
        <taxon>Eurotiomycetes</taxon>
        <taxon>Eurotiomycetidae</taxon>
        <taxon>Eurotiales</taxon>
        <taxon>Trichocomaceae</taxon>
        <taxon>Talaromyces</taxon>
        <taxon>Talaromyces sect. Talaromyces</taxon>
    </lineage>
</organism>
<feature type="transmembrane region" description="Helical" evidence="8">
    <location>
        <begin position="179"/>
        <end position="197"/>
    </location>
</feature>
<accession>A0A6V8H1Y2</accession>
<evidence type="ECO:0000256" key="5">
    <source>
        <dbReference type="ARBA" id="ARBA00023163"/>
    </source>
</evidence>
<dbReference type="Pfam" id="PF04082">
    <property type="entry name" value="Fungal_trans"/>
    <property type="match status" value="1"/>
</dbReference>
<proteinExistence type="predicted"/>
<name>A0A6V8H1Y2_TALPI</name>
<keyword evidence="3" id="KW-0805">Transcription regulation</keyword>
<evidence type="ECO:0000256" key="1">
    <source>
        <dbReference type="ARBA" id="ARBA00004141"/>
    </source>
</evidence>
<dbReference type="PROSITE" id="PS50850">
    <property type="entry name" value="MFS"/>
    <property type="match status" value="1"/>
</dbReference>
<dbReference type="Gene3D" id="1.20.1250.20">
    <property type="entry name" value="MFS general substrate transporter like domains"/>
    <property type="match status" value="1"/>
</dbReference>
<evidence type="ECO:0000256" key="6">
    <source>
        <dbReference type="ARBA" id="ARBA00023242"/>
    </source>
</evidence>